<dbReference type="OrthoDB" id="9797191at2"/>
<dbReference type="EMBL" id="QOHO01000096">
    <property type="protein sequence ID" value="RFZ76277.1"/>
    <property type="molecule type" value="Genomic_DNA"/>
</dbReference>
<feature type="chain" id="PRO_5017758503" evidence="3">
    <location>
        <begin position="30"/>
        <end position="498"/>
    </location>
</feature>
<dbReference type="InterPro" id="IPR007391">
    <property type="entry name" value="Vancomycin_resist_VanW"/>
</dbReference>
<evidence type="ECO:0000256" key="3">
    <source>
        <dbReference type="SAM" id="SignalP"/>
    </source>
</evidence>
<dbReference type="Pfam" id="PF04294">
    <property type="entry name" value="VanW"/>
    <property type="match status" value="1"/>
</dbReference>
<dbReference type="InterPro" id="IPR052913">
    <property type="entry name" value="Glycopeptide_resist_protein"/>
</dbReference>
<protein>
    <submittedName>
        <fullName evidence="5">Vanomycin resistance protein VanB</fullName>
    </submittedName>
</protein>
<gene>
    <name evidence="5" type="ORF">DS742_24655</name>
</gene>
<evidence type="ECO:0000256" key="2">
    <source>
        <dbReference type="SAM" id="MobiDB-lite"/>
    </source>
</evidence>
<feature type="compositionally biased region" description="Polar residues" evidence="2">
    <location>
        <begin position="464"/>
        <end position="474"/>
    </location>
</feature>
<evidence type="ECO:0000256" key="1">
    <source>
        <dbReference type="ARBA" id="ARBA00022729"/>
    </source>
</evidence>
<dbReference type="InterPro" id="IPR011098">
    <property type="entry name" value="G5_dom"/>
</dbReference>
<dbReference type="Pfam" id="PF12229">
    <property type="entry name" value="PG_binding_4"/>
    <property type="match status" value="1"/>
</dbReference>
<sequence>MKKKTLSICLAASLLAVGIGFFSPAYVMADTLPDGIYVGDYNLGGLTEEEAGQKVQGLVNEMENQKITLVVDGQPVETTAKDLGFHWSNPEAVAQAASSWQGGNLLKRYLNKKDIEHNPVIIPLETALDDGRLASFVAEKCAPAVAEPKNAAIVRQNGAFTVTPSVIGKTVDVEATKQALNAALANGLKDPVTVNAVVAEVKPAITTEDLSTIQDVLGTFSTNFSSSGASRSKNLKVGSGKINGHVLMPGETLSGYDCMHPFTVGNGYATAAAYENGQVVDSVGGGVCQIATTIYNAALRAELEISQRQNHSMVVSYVRPSEDAAIAGTYKDIKLTNNYSTPIYIEGYTSGKTLTFTIYGKETRPANRTFEFVSETLSVTDPGAPKEVVDPAMPPGTRKQIQSAHKGIKSRLWKIVYVDGAEQSREILHTDTYNPSKAIIKVGPAAPAAAEPIPVQPSVIPQIDTQPSQETAQAPESGATPASEWEDTGDSPEAGPGE</sequence>
<dbReference type="SMART" id="SM01208">
    <property type="entry name" value="G5"/>
    <property type="match status" value="1"/>
</dbReference>
<proteinExistence type="predicted"/>
<feature type="domain" description="G5" evidence="4">
    <location>
        <begin position="366"/>
        <end position="446"/>
    </location>
</feature>
<dbReference type="RefSeq" id="WP_117419589.1">
    <property type="nucleotide sequence ID" value="NZ_QOHO01000096.1"/>
</dbReference>
<name>A0A3E2N5K4_9FIRM</name>
<feature type="signal peptide" evidence="3">
    <location>
        <begin position="1"/>
        <end position="29"/>
    </location>
</feature>
<dbReference type="Pfam" id="PF07501">
    <property type="entry name" value="G5"/>
    <property type="match status" value="1"/>
</dbReference>
<evidence type="ECO:0000313" key="5">
    <source>
        <dbReference type="EMBL" id="RFZ76277.1"/>
    </source>
</evidence>
<feature type="region of interest" description="Disordered" evidence="2">
    <location>
        <begin position="455"/>
        <end position="498"/>
    </location>
</feature>
<organism evidence="5 6">
    <name type="scientific">Lacrimispora amygdalina</name>
    <dbReference type="NCBI Taxonomy" id="253257"/>
    <lineage>
        <taxon>Bacteria</taxon>
        <taxon>Bacillati</taxon>
        <taxon>Bacillota</taxon>
        <taxon>Clostridia</taxon>
        <taxon>Lachnospirales</taxon>
        <taxon>Lachnospiraceae</taxon>
        <taxon>Lacrimispora</taxon>
    </lineage>
</organism>
<comment type="caution">
    <text evidence="5">The sequence shown here is derived from an EMBL/GenBank/DDBJ whole genome shotgun (WGS) entry which is preliminary data.</text>
</comment>
<reference evidence="5 6" key="1">
    <citation type="submission" date="2018-07" db="EMBL/GenBank/DDBJ databases">
        <title>New species, Clostridium PI-S10-A1B.</title>
        <authorList>
            <person name="Krishna G."/>
            <person name="Summeta K."/>
            <person name="Shikha S."/>
            <person name="Prabhu P.B."/>
            <person name="Suresh K."/>
        </authorList>
    </citation>
    <scope>NUCLEOTIDE SEQUENCE [LARGE SCALE GENOMIC DNA]</scope>
    <source>
        <strain evidence="5 6">PI-S10-A1B</strain>
    </source>
</reference>
<dbReference type="InterPro" id="IPR022029">
    <property type="entry name" value="YoaR-like_PG-bd"/>
</dbReference>
<dbReference type="Proteomes" id="UP000260680">
    <property type="component" value="Unassembled WGS sequence"/>
</dbReference>
<dbReference type="PANTHER" id="PTHR35788">
    <property type="entry name" value="EXPORTED PROTEIN-RELATED"/>
    <property type="match status" value="1"/>
</dbReference>
<dbReference type="Gene3D" id="2.20.230.10">
    <property type="entry name" value="Resuscitation-promoting factor rpfb"/>
    <property type="match status" value="1"/>
</dbReference>
<dbReference type="PROSITE" id="PS51109">
    <property type="entry name" value="G5"/>
    <property type="match status" value="1"/>
</dbReference>
<dbReference type="PANTHER" id="PTHR35788:SF1">
    <property type="entry name" value="EXPORTED PROTEIN"/>
    <property type="match status" value="1"/>
</dbReference>
<keyword evidence="1 3" id="KW-0732">Signal</keyword>
<evidence type="ECO:0000313" key="6">
    <source>
        <dbReference type="Proteomes" id="UP000260680"/>
    </source>
</evidence>
<dbReference type="AlphaFoldDB" id="A0A3E2N5K4"/>
<evidence type="ECO:0000259" key="4">
    <source>
        <dbReference type="PROSITE" id="PS51109"/>
    </source>
</evidence>
<accession>A0A3E2N5K4</accession>